<dbReference type="Proteomes" id="UP000735302">
    <property type="component" value="Unassembled WGS sequence"/>
</dbReference>
<dbReference type="AlphaFoldDB" id="A0AAV4B036"/>
<sequence>MFSFDICDFYPSISLELLNRSLDYAAMFTHMSSEDRHIIKHTKKITLYKKGEAWRKLASDFDVTMGSFDGAETCELVGLYLLSQLKNLNINVGLYRDGGLAVTTQSAREAESTKKKICKIFKDNGLNITIEANKKAVDFLDISFDLRTGTYKPHKKPNTNISYMNKESNHPPSIKRNLAKAIAIRLLNNSSNAEIFHQEAEKYQEALIDL</sequence>
<reference evidence="2 3" key="1">
    <citation type="journal article" date="2021" name="Elife">
        <title>Chloroplast acquisition without the gene transfer in kleptoplastic sea slugs, Plakobranchus ocellatus.</title>
        <authorList>
            <person name="Maeda T."/>
            <person name="Takahashi S."/>
            <person name="Yoshida T."/>
            <person name="Shimamura S."/>
            <person name="Takaki Y."/>
            <person name="Nagai Y."/>
            <person name="Toyoda A."/>
            <person name="Suzuki Y."/>
            <person name="Arimoto A."/>
            <person name="Ishii H."/>
            <person name="Satoh N."/>
            <person name="Nishiyama T."/>
            <person name="Hasebe M."/>
            <person name="Maruyama T."/>
            <person name="Minagawa J."/>
            <person name="Obokata J."/>
            <person name="Shigenobu S."/>
        </authorList>
    </citation>
    <scope>NUCLEOTIDE SEQUENCE [LARGE SCALE GENOMIC DNA]</scope>
</reference>
<evidence type="ECO:0000313" key="3">
    <source>
        <dbReference type="Proteomes" id="UP000735302"/>
    </source>
</evidence>
<accession>A0AAV4B036</accession>
<dbReference type="Pfam" id="PF26215">
    <property type="entry name" value="HTH_animal"/>
    <property type="match status" value="1"/>
</dbReference>
<feature type="domain" description="Helix-turn-helix" evidence="1">
    <location>
        <begin position="163"/>
        <end position="208"/>
    </location>
</feature>
<gene>
    <name evidence="2" type="ORF">PoB_003821900</name>
</gene>
<proteinExistence type="predicted"/>
<comment type="caution">
    <text evidence="2">The sequence shown here is derived from an EMBL/GenBank/DDBJ whole genome shotgun (WGS) entry which is preliminary data.</text>
</comment>
<dbReference type="InterPro" id="IPR058912">
    <property type="entry name" value="HTH_animal"/>
</dbReference>
<name>A0AAV4B036_9GAST</name>
<organism evidence="2 3">
    <name type="scientific">Plakobranchus ocellatus</name>
    <dbReference type="NCBI Taxonomy" id="259542"/>
    <lineage>
        <taxon>Eukaryota</taxon>
        <taxon>Metazoa</taxon>
        <taxon>Spiralia</taxon>
        <taxon>Lophotrochozoa</taxon>
        <taxon>Mollusca</taxon>
        <taxon>Gastropoda</taxon>
        <taxon>Heterobranchia</taxon>
        <taxon>Euthyneura</taxon>
        <taxon>Panpulmonata</taxon>
        <taxon>Sacoglossa</taxon>
        <taxon>Placobranchoidea</taxon>
        <taxon>Plakobranchidae</taxon>
        <taxon>Plakobranchus</taxon>
    </lineage>
</organism>
<keyword evidence="3" id="KW-1185">Reference proteome</keyword>
<dbReference type="EMBL" id="BLXT01004326">
    <property type="protein sequence ID" value="GFO11714.1"/>
    <property type="molecule type" value="Genomic_DNA"/>
</dbReference>
<protein>
    <recommendedName>
        <fullName evidence="1">Helix-turn-helix domain-containing protein</fullName>
    </recommendedName>
</protein>
<evidence type="ECO:0000313" key="2">
    <source>
        <dbReference type="EMBL" id="GFO11714.1"/>
    </source>
</evidence>
<evidence type="ECO:0000259" key="1">
    <source>
        <dbReference type="Pfam" id="PF26215"/>
    </source>
</evidence>